<reference evidence="3" key="1">
    <citation type="submission" date="2020-10" db="EMBL/GenBank/DDBJ databases">
        <authorList>
            <person name="Gilroy R."/>
        </authorList>
    </citation>
    <scope>NUCLEOTIDE SEQUENCE</scope>
    <source>
        <strain evidence="3">ChiSjej6B24-2974</strain>
    </source>
</reference>
<reference evidence="3" key="2">
    <citation type="journal article" date="2021" name="PeerJ">
        <title>Extensive microbial diversity within the chicken gut microbiome revealed by metagenomics and culture.</title>
        <authorList>
            <person name="Gilroy R."/>
            <person name="Ravi A."/>
            <person name="Getino M."/>
            <person name="Pursley I."/>
            <person name="Horton D.L."/>
            <person name="Alikhan N.F."/>
            <person name="Baker D."/>
            <person name="Gharbi K."/>
            <person name="Hall N."/>
            <person name="Watson M."/>
            <person name="Adriaenssens E.M."/>
            <person name="Foster-Nyarko E."/>
            <person name="Jarju S."/>
            <person name="Secka A."/>
            <person name="Antonio M."/>
            <person name="Oren A."/>
            <person name="Chaudhuri R.R."/>
            <person name="La Ragione R."/>
            <person name="Hildebrand F."/>
            <person name="Pallen M.J."/>
        </authorList>
    </citation>
    <scope>NUCLEOTIDE SEQUENCE</scope>
    <source>
        <strain evidence="3">ChiSjej6B24-2974</strain>
    </source>
</reference>
<name>A0A9D0ZRD8_9FIRM</name>
<evidence type="ECO:0000313" key="4">
    <source>
        <dbReference type="Proteomes" id="UP000824260"/>
    </source>
</evidence>
<feature type="domain" description="Pyruvate flavodoxin/ferredoxin oxidoreductase pyrimidine binding" evidence="2">
    <location>
        <begin position="35"/>
        <end position="265"/>
    </location>
</feature>
<dbReference type="InterPro" id="IPR050722">
    <property type="entry name" value="Pyruvate:ferred/Flavod_OxRd"/>
</dbReference>
<gene>
    <name evidence="3" type="ORF">IAA52_13445</name>
</gene>
<dbReference type="EMBL" id="DVFZ01000123">
    <property type="protein sequence ID" value="HIQ84089.1"/>
    <property type="molecule type" value="Genomic_DNA"/>
</dbReference>
<feature type="non-terminal residue" evidence="3">
    <location>
        <position position="297"/>
    </location>
</feature>
<dbReference type="Gene3D" id="3.40.50.970">
    <property type="match status" value="1"/>
</dbReference>
<keyword evidence="1" id="KW-0560">Oxidoreductase</keyword>
<dbReference type="Pfam" id="PF01855">
    <property type="entry name" value="POR_N"/>
    <property type="match status" value="1"/>
</dbReference>
<dbReference type="GO" id="GO:0006979">
    <property type="term" value="P:response to oxidative stress"/>
    <property type="evidence" value="ECO:0007669"/>
    <property type="project" value="TreeGrafter"/>
</dbReference>
<dbReference type="GO" id="GO:0016491">
    <property type="term" value="F:oxidoreductase activity"/>
    <property type="evidence" value="ECO:0007669"/>
    <property type="project" value="UniProtKB-KW"/>
</dbReference>
<dbReference type="FunFam" id="3.40.50.970:FF:000022">
    <property type="entry name" value="2-oxoglutarate ferredoxin oxidoreductase alpha subunit"/>
    <property type="match status" value="1"/>
</dbReference>
<evidence type="ECO:0000256" key="1">
    <source>
        <dbReference type="ARBA" id="ARBA00023002"/>
    </source>
</evidence>
<dbReference type="Proteomes" id="UP000824260">
    <property type="component" value="Unassembled WGS sequence"/>
</dbReference>
<evidence type="ECO:0000259" key="2">
    <source>
        <dbReference type="Pfam" id="PF01855"/>
    </source>
</evidence>
<sequence length="297" mass="32722">MTQATREAQAAKEVEVKQPVKHRRALLQGNEAVVEGALAAGMRFFAGYPITPSTEIAEGCALKLPRVGGKFIQMEDEIASMAAVIGASVAGVKSMTATSGPGFSLKQENIGYAALAEIPCVVVNVQRSGPSTGLPTSPSQGDYMQARWGTHGDHPVIAVSPWSVQEAYTETIRCFNLAEKYRVPVILLMDEIVGHMREGIELLMPEEIEVYQRLTKADPEQASMPYDIMPRERVPRMTPFGEGVFYNITGLVHDNWGFPTNSPVKANRQCTRIMKKIEKNVEDIGKYDTYRMEDAQV</sequence>
<proteinExistence type="predicted"/>
<dbReference type="InterPro" id="IPR029061">
    <property type="entry name" value="THDP-binding"/>
</dbReference>
<dbReference type="CDD" id="cd07034">
    <property type="entry name" value="TPP_PYR_PFOR_IOR-alpha_like"/>
    <property type="match status" value="1"/>
</dbReference>
<dbReference type="AlphaFoldDB" id="A0A9D0ZRD8"/>
<dbReference type="SUPFAM" id="SSF52518">
    <property type="entry name" value="Thiamin diphosphate-binding fold (THDP-binding)"/>
    <property type="match status" value="1"/>
</dbReference>
<dbReference type="InterPro" id="IPR002880">
    <property type="entry name" value="Pyrv_Fd/Flavodoxin_OxRdtase_N"/>
</dbReference>
<protein>
    <submittedName>
        <fullName evidence="3">2-oxoacid:acceptor oxidoreductase subunit alpha</fullName>
    </submittedName>
</protein>
<comment type="caution">
    <text evidence="3">The sequence shown here is derived from an EMBL/GenBank/DDBJ whole genome shotgun (WGS) entry which is preliminary data.</text>
</comment>
<dbReference type="PANTHER" id="PTHR32154">
    <property type="entry name" value="PYRUVATE-FLAVODOXIN OXIDOREDUCTASE-RELATED"/>
    <property type="match status" value="1"/>
</dbReference>
<accession>A0A9D0ZRD8</accession>
<organism evidence="3 4">
    <name type="scientific">Candidatus Pullichristensenella stercorigallinarum</name>
    <dbReference type="NCBI Taxonomy" id="2840909"/>
    <lineage>
        <taxon>Bacteria</taxon>
        <taxon>Bacillati</taxon>
        <taxon>Bacillota</taxon>
        <taxon>Clostridia</taxon>
        <taxon>Candidatus Pullichristensenella</taxon>
    </lineage>
</organism>
<dbReference type="PANTHER" id="PTHR32154:SF14">
    <property type="entry name" value="2-OXOGLUTARATE SYNTHASE SUBUNIT KORA"/>
    <property type="match status" value="1"/>
</dbReference>
<dbReference type="NCBIfam" id="NF006412">
    <property type="entry name" value="PRK08659.1"/>
    <property type="match status" value="1"/>
</dbReference>
<evidence type="ECO:0000313" key="3">
    <source>
        <dbReference type="EMBL" id="HIQ84089.1"/>
    </source>
</evidence>